<dbReference type="SUPFAM" id="SSF144232">
    <property type="entry name" value="HIT/MYND zinc finger-like"/>
    <property type="match status" value="1"/>
</dbReference>
<sequence>MNFLDQYDDAFARSPLPMSDDLAAGLGLIQSVFPRLNDPSITDVERSRYLGQYMLPRIRLEIMEQQEIIFSRFTAFYILKLLEKWRAADDPNSPYFTMLNHIVDNPYFHIFFSSDHPASKGITLLHAQRLDKVAWNSVDDEDGVFHGCQFLATMLILEESEQVLPQPLVDRLVVKIRNWERVFASIPDMDPLPRAIGLLRRQPSWLRDGKQVRGEMERKLRACNLPGCRVPYVPGNDTLQQCSRCKTARYCSQDHQRQHWVPHKQLCHRPVWV</sequence>
<evidence type="ECO:0000256" key="3">
    <source>
        <dbReference type="ARBA" id="ARBA00022833"/>
    </source>
</evidence>
<evidence type="ECO:0000313" key="7">
    <source>
        <dbReference type="Proteomes" id="UP000027265"/>
    </source>
</evidence>
<keyword evidence="3" id="KW-0862">Zinc</keyword>
<dbReference type="Gene3D" id="6.10.140.2220">
    <property type="match status" value="1"/>
</dbReference>
<dbReference type="OrthoDB" id="432970at2759"/>
<keyword evidence="2 4" id="KW-0863">Zinc-finger</keyword>
<dbReference type="Pfam" id="PF01753">
    <property type="entry name" value="zf-MYND"/>
    <property type="match status" value="1"/>
</dbReference>
<dbReference type="Proteomes" id="UP000027265">
    <property type="component" value="Unassembled WGS sequence"/>
</dbReference>
<protein>
    <recommendedName>
        <fullName evidence="5">MYND-type domain-containing protein</fullName>
    </recommendedName>
</protein>
<evidence type="ECO:0000256" key="1">
    <source>
        <dbReference type="ARBA" id="ARBA00022723"/>
    </source>
</evidence>
<dbReference type="HOGENOM" id="CLU_076640_1_0_1"/>
<evidence type="ECO:0000256" key="4">
    <source>
        <dbReference type="PROSITE-ProRule" id="PRU00134"/>
    </source>
</evidence>
<accession>A0A067QBS0</accession>
<reference evidence="7" key="1">
    <citation type="journal article" date="2014" name="Proc. Natl. Acad. Sci. U.S.A.">
        <title>Extensive sampling of basidiomycete genomes demonstrates inadequacy of the white-rot/brown-rot paradigm for wood decay fungi.</title>
        <authorList>
            <person name="Riley R."/>
            <person name="Salamov A.A."/>
            <person name="Brown D.W."/>
            <person name="Nagy L.G."/>
            <person name="Floudas D."/>
            <person name="Held B.W."/>
            <person name="Levasseur A."/>
            <person name="Lombard V."/>
            <person name="Morin E."/>
            <person name="Otillar R."/>
            <person name="Lindquist E.A."/>
            <person name="Sun H."/>
            <person name="LaButti K.M."/>
            <person name="Schmutz J."/>
            <person name="Jabbour D."/>
            <person name="Luo H."/>
            <person name="Baker S.E."/>
            <person name="Pisabarro A.G."/>
            <person name="Walton J.D."/>
            <person name="Blanchette R.A."/>
            <person name="Henrissat B."/>
            <person name="Martin F."/>
            <person name="Cullen D."/>
            <person name="Hibbett D.S."/>
            <person name="Grigoriev I.V."/>
        </authorList>
    </citation>
    <scope>NUCLEOTIDE SEQUENCE [LARGE SCALE GENOMIC DNA]</scope>
    <source>
        <strain evidence="7">MUCL 33604</strain>
    </source>
</reference>
<name>A0A067QBS0_9AGAM</name>
<evidence type="ECO:0000259" key="5">
    <source>
        <dbReference type="PROSITE" id="PS50865"/>
    </source>
</evidence>
<dbReference type="EMBL" id="KL197710">
    <property type="protein sequence ID" value="KDQ63615.1"/>
    <property type="molecule type" value="Genomic_DNA"/>
</dbReference>
<dbReference type="AlphaFoldDB" id="A0A067QBS0"/>
<dbReference type="InParanoid" id="A0A067QBS0"/>
<gene>
    <name evidence="6" type="ORF">JAAARDRAFT_203033</name>
</gene>
<proteinExistence type="predicted"/>
<keyword evidence="1" id="KW-0479">Metal-binding</keyword>
<dbReference type="PROSITE" id="PS01360">
    <property type="entry name" value="ZF_MYND_1"/>
    <property type="match status" value="1"/>
</dbReference>
<keyword evidence="7" id="KW-1185">Reference proteome</keyword>
<dbReference type="InterPro" id="IPR002893">
    <property type="entry name" value="Znf_MYND"/>
</dbReference>
<dbReference type="GO" id="GO:0008270">
    <property type="term" value="F:zinc ion binding"/>
    <property type="evidence" value="ECO:0007669"/>
    <property type="project" value="UniProtKB-KW"/>
</dbReference>
<dbReference type="PROSITE" id="PS50865">
    <property type="entry name" value="ZF_MYND_2"/>
    <property type="match status" value="1"/>
</dbReference>
<feature type="domain" description="MYND-type" evidence="5">
    <location>
        <begin position="223"/>
        <end position="267"/>
    </location>
</feature>
<evidence type="ECO:0000313" key="6">
    <source>
        <dbReference type="EMBL" id="KDQ63615.1"/>
    </source>
</evidence>
<evidence type="ECO:0000256" key="2">
    <source>
        <dbReference type="ARBA" id="ARBA00022771"/>
    </source>
</evidence>
<organism evidence="6 7">
    <name type="scientific">Jaapia argillacea MUCL 33604</name>
    <dbReference type="NCBI Taxonomy" id="933084"/>
    <lineage>
        <taxon>Eukaryota</taxon>
        <taxon>Fungi</taxon>
        <taxon>Dikarya</taxon>
        <taxon>Basidiomycota</taxon>
        <taxon>Agaricomycotina</taxon>
        <taxon>Agaricomycetes</taxon>
        <taxon>Agaricomycetidae</taxon>
        <taxon>Jaapiales</taxon>
        <taxon>Jaapiaceae</taxon>
        <taxon>Jaapia</taxon>
    </lineage>
</organism>
<dbReference type="STRING" id="933084.A0A067QBS0"/>